<keyword evidence="3 4" id="KW-0687">Ribonucleoprotein</keyword>
<comment type="function">
    <text evidence="4 5">This protein binds to 23S rRNA in the presence of protein L20.</text>
</comment>
<evidence type="ECO:0000256" key="5">
    <source>
        <dbReference type="RuleBase" id="RU000562"/>
    </source>
</evidence>
<dbReference type="GO" id="GO:0005737">
    <property type="term" value="C:cytoplasm"/>
    <property type="evidence" value="ECO:0007669"/>
    <property type="project" value="UniProtKB-ARBA"/>
</dbReference>
<comment type="subunit">
    <text evidence="4">Part of the 50S ribosomal subunit. Contacts protein L20.</text>
</comment>
<dbReference type="GO" id="GO:0003735">
    <property type="term" value="F:structural constituent of ribosome"/>
    <property type="evidence" value="ECO:0007669"/>
    <property type="project" value="InterPro"/>
</dbReference>
<keyword evidence="4 5" id="KW-0694">RNA-binding</keyword>
<dbReference type="HAMAP" id="MF_01363">
    <property type="entry name" value="Ribosomal_bL21"/>
    <property type="match status" value="1"/>
</dbReference>
<accession>A0A6M5Z1E3</accession>
<dbReference type="PANTHER" id="PTHR21349">
    <property type="entry name" value="50S RIBOSOMAL PROTEIN L21"/>
    <property type="match status" value="1"/>
</dbReference>
<proteinExistence type="inferred from homology"/>
<dbReference type="GO" id="GO:0005840">
    <property type="term" value="C:ribosome"/>
    <property type="evidence" value="ECO:0007669"/>
    <property type="project" value="UniProtKB-KW"/>
</dbReference>
<evidence type="ECO:0000256" key="6">
    <source>
        <dbReference type="SAM" id="MobiDB-lite"/>
    </source>
</evidence>
<dbReference type="EMBL" id="CP053452">
    <property type="protein sequence ID" value="QJW99231.1"/>
    <property type="molecule type" value="Genomic_DNA"/>
</dbReference>
<keyword evidence="2 4" id="KW-0689">Ribosomal protein</keyword>
<protein>
    <recommendedName>
        <fullName evidence="4">Large ribosomal subunit protein bL21</fullName>
    </recommendedName>
</protein>
<dbReference type="KEGG" id="ftj:FTUN_6833"/>
<dbReference type="GO" id="GO:0019843">
    <property type="term" value="F:rRNA binding"/>
    <property type="evidence" value="ECO:0007669"/>
    <property type="project" value="UniProtKB-UniRule"/>
</dbReference>
<dbReference type="Proteomes" id="UP000503447">
    <property type="component" value="Chromosome"/>
</dbReference>
<comment type="similarity">
    <text evidence="1 4 5">Belongs to the bacterial ribosomal protein bL21 family.</text>
</comment>
<feature type="region of interest" description="Disordered" evidence="6">
    <location>
        <begin position="101"/>
        <end position="121"/>
    </location>
</feature>
<evidence type="ECO:0000256" key="4">
    <source>
        <dbReference type="HAMAP-Rule" id="MF_01363"/>
    </source>
</evidence>
<dbReference type="AlphaFoldDB" id="A0A6M5Z1E3"/>
<dbReference type="GO" id="GO:0006412">
    <property type="term" value="P:translation"/>
    <property type="evidence" value="ECO:0007669"/>
    <property type="project" value="UniProtKB-UniRule"/>
</dbReference>
<evidence type="ECO:0000313" key="8">
    <source>
        <dbReference type="Proteomes" id="UP000503447"/>
    </source>
</evidence>
<dbReference type="NCBIfam" id="TIGR00061">
    <property type="entry name" value="L21"/>
    <property type="match status" value="1"/>
</dbReference>
<evidence type="ECO:0000256" key="2">
    <source>
        <dbReference type="ARBA" id="ARBA00022980"/>
    </source>
</evidence>
<evidence type="ECO:0000256" key="3">
    <source>
        <dbReference type="ARBA" id="ARBA00023274"/>
    </source>
</evidence>
<dbReference type="SUPFAM" id="SSF141091">
    <property type="entry name" value="L21p-like"/>
    <property type="match status" value="1"/>
</dbReference>
<reference evidence="8" key="1">
    <citation type="submission" date="2020-05" db="EMBL/GenBank/DDBJ databases">
        <title>Frigoriglobus tundricola gen. nov., sp. nov., a psychrotolerant cellulolytic planctomycete of the family Gemmataceae with two divergent copies of 16S rRNA gene.</title>
        <authorList>
            <person name="Kulichevskaya I.S."/>
            <person name="Ivanova A.A."/>
            <person name="Naumoff D.G."/>
            <person name="Beletsky A.V."/>
            <person name="Rijpstra W.I.C."/>
            <person name="Sinninghe Damste J.S."/>
            <person name="Mardanov A.V."/>
            <person name="Ravin N.V."/>
            <person name="Dedysh S.N."/>
        </authorList>
    </citation>
    <scope>NUCLEOTIDE SEQUENCE [LARGE SCALE GENOMIC DNA]</scope>
    <source>
        <strain evidence="8">PL17</strain>
    </source>
</reference>
<organism evidence="7 8">
    <name type="scientific">Frigoriglobus tundricola</name>
    <dbReference type="NCBI Taxonomy" id="2774151"/>
    <lineage>
        <taxon>Bacteria</taxon>
        <taxon>Pseudomonadati</taxon>
        <taxon>Planctomycetota</taxon>
        <taxon>Planctomycetia</taxon>
        <taxon>Gemmatales</taxon>
        <taxon>Gemmataceae</taxon>
        <taxon>Frigoriglobus</taxon>
    </lineage>
</organism>
<dbReference type="InterPro" id="IPR001787">
    <property type="entry name" value="Ribosomal_bL21"/>
</dbReference>
<dbReference type="RefSeq" id="WP_171474233.1">
    <property type="nucleotide sequence ID" value="NZ_CP053452.2"/>
</dbReference>
<evidence type="ECO:0000256" key="1">
    <source>
        <dbReference type="ARBA" id="ARBA00008563"/>
    </source>
</evidence>
<keyword evidence="8" id="KW-1185">Reference proteome</keyword>
<gene>
    <name evidence="4" type="primary">rplU</name>
    <name evidence="7" type="ORF">FTUN_6833</name>
</gene>
<feature type="compositionally biased region" description="Low complexity" evidence="6">
    <location>
        <begin position="106"/>
        <end position="121"/>
    </location>
</feature>
<name>A0A6M5Z1E3_9BACT</name>
<dbReference type="GO" id="GO:1990904">
    <property type="term" value="C:ribonucleoprotein complex"/>
    <property type="evidence" value="ECO:0007669"/>
    <property type="project" value="UniProtKB-KW"/>
</dbReference>
<sequence length="121" mass="13443">MYAIFEDGSRQYRVEEGALVVIDHREANAGQRLELSKVLLLSSGADTLIGQPLVAGARVLAEVVDFPRVKTMTQKFRRRKNYRRLKGHTQPHVRVKITHILKAGDATPAETPKTEPTPAAS</sequence>
<dbReference type="InterPro" id="IPR028909">
    <property type="entry name" value="bL21-like"/>
</dbReference>
<keyword evidence="4 5" id="KW-0699">rRNA-binding</keyword>
<dbReference type="Pfam" id="PF00829">
    <property type="entry name" value="Ribosomal_L21p"/>
    <property type="match status" value="1"/>
</dbReference>
<dbReference type="PANTHER" id="PTHR21349:SF0">
    <property type="entry name" value="LARGE RIBOSOMAL SUBUNIT PROTEIN BL21M"/>
    <property type="match status" value="1"/>
</dbReference>
<evidence type="ECO:0000313" key="7">
    <source>
        <dbReference type="EMBL" id="QJW99231.1"/>
    </source>
</evidence>
<dbReference type="InterPro" id="IPR036164">
    <property type="entry name" value="bL21-like_sf"/>
</dbReference>